<sequence length="406" mass="42572">MAAPAAQARVRNVVFVDGVRTPFGKAGPKGIFAETRADDLVVKVIRELLRRHPELPPERVDEVAIAATTQIGDQGLTIGRTAALLAGLPKSVPGYSVDRMCAGAMTAVTTAASGIAFGAYDVAIAGGVEHMGRHPMGEGVDPNPRFLSDKIVDPSALIMGSTAENLHDRYPAITKERTDAYAAASQAKYADALKNGKIDPDLVPVATRSAEHGWGLATADEPPRPGTSVADLAKLKTPFRPHGRVTAGNAAGLNDGATGCILAGEDTAEELGLPVGMRLVGYSFLGVEPEVMGVGPVPATEKALARAGLTIDDIGLFEINEAFAVQVLAFLDHFGIADDDPRVNQWGGAIAVGHPLASSGVRLMTQLSRQFAERPDVRYGITTMCIGIGMGGTVIWENPRWNGEAK</sequence>
<feature type="domain" description="Thiolase N-terminal" evidence="6">
    <location>
        <begin position="13"/>
        <end position="265"/>
    </location>
</feature>
<evidence type="ECO:0000259" key="7">
    <source>
        <dbReference type="Pfam" id="PF02803"/>
    </source>
</evidence>
<dbReference type="NCBIfam" id="TIGR01930">
    <property type="entry name" value="AcCoA-C-Actrans"/>
    <property type="match status" value="1"/>
</dbReference>
<feature type="active site" description="Acyl-thioester intermediate" evidence="4">
    <location>
        <position position="101"/>
    </location>
</feature>
<dbReference type="GO" id="GO:0005737">
    <property type="term" value="C:cytoplasm"/>
    <property type="evidence" value="ECO:0007669"/>
    <property type="project" value="UniProtKB-ARBA"/>
</dbReference>
<dbReference type="GO" id="GO:0006635">
    <property type="term" value="P:fatty acid beta-oxidation"/>
    <property type="evidence" value="ECO:0007669"/>
    <property type="project" value="TreeGrafter"/>
</dbReference>
<evidence type="ECO:0000313" key="9">
    <source>
        <dbReference type="Proteomes" id="UP000677152"/>
    </source>
</evidence>
<dbReference type="Proteomes" id="UP000677152">
    <property type="component" value="Chromosome"/>
</dbReference>
<comment type="similarity">
    <text evidence="1 5">Belongs to the thiolase-like superfamily. Thiolase family.</text>
</comment>
<dbReference type="GO" id="GO:0003988">
    <property type="term" value="F:acetyl-CoA C-acyltransferase activity"/>
    <property type="evidence" value="ECO:0007669"/>
    <property type="project" value="TreeGrafter"/>
</dbReference>
<feature type="domain" description="Thiolase C-terminal" evidence="7">
    <location>
        <begin position="278"/>
        <end position="397"/>
    </location>
</feature>
<evidence type="ECO:0000256" key="3">
    <source>
        <dbReference type="ARBA" id="ARBA00023315"/>
    </source>
</evidence>
<dbReference type="PIRSF" id="PIRSF000429">
    <property type="entry name" value="Ac-CoA_Ac_transf"/>
    <property type="match status" value="1"/>
</dbReference>
<dbReference type="AlphaFoldDB" id="A0AA45R6L7"/>
<keyword evidence="2 5" id="KW-0808">Transferase</keyword>
<dbReference type="Pfam" id="PF02803">
    <property type="entry name" value="Thiolase_C"/>
    <property type="match status" value="1"/>
</dbReference>
<dbReference type="InterPro" id="IPR020613">
    <property type="entry name" value="Thiolase_CS"/>
</dbReference>
<dbReference type="InterPro" id="IPR016039">
    <property type="entry name" value="Thiolase-like"/>
</dbReference>
<dbReference type="InterPro" id="IPR020617">
    <property type="entry name" value="Thiolase_C"/>
</dbReference>
<accession>A0AA45R6L7</accession>
<proteinExistence type="inferred from homology"/>
<keyword evidence="3 5" id="KW-0012">Acyltransferase</keyword>
<dbReference type="CDD" id="cd00751">
    <property type="entry name" value="thiolase"/>
    <property type="match status" value="1"/>
</dbReference>
<dbReference type="PANTHER" id="PTHR43853:SF2">
    <property type="entry name" value="3-OXOADIPYL-COA_3-OXO-5,6-DEHYDROSUBERYL-COA THIOLASE"/>
    <property type="match status" value="1"/>
</dbReference>
<evidence type="ECO:0000256" key="2">
    <source>
        <dbReference type="ARBA" id="ARBA00022679"/>
    </source>
</evidence>
<evidence type="ECO:0000256" key="4">
    <source>
        <dbReference type="PIRSR" id="PIRSR000429-1"/>
    </source>
</evidence>
<evidence type="ECO:0000259" key="6">
    <source>
        <dbReference type="Pfam" id="PF00108"/>
    </source>
</evidence>
<organism evidence="8 9">
    <name type="scientific">Actinosynnema pretiosum subsp. pretiosum</name>
    <dbReference type="NCBI Taxonomy" id="103721"/>
    <lineage>
        <taxon>Bacteria</taxon>
        <taxon>Bacillati</taxon>
        <taxon>Actinomycetota</taxon>
        <taxon>Actinomycetes</taxon>
        <taxon>Pseudonocardiales</taxon>
        <taxon>Pseudonocardiaceae</taxon>
        <taxon>Actinosynnema</taxon>
    </lineage>
</organism>
<dbReference type="PANTHER" id="PTHR43853">
    <property type="entry name" value="3-KETOACYL-COA THIOLASE, PEROXISOMAL"/>
    <property type="match status" value="1"/>
</dbReference>
<evidence type="ECO:0000256" key="5">
    <source>
        <dbReference type="RuleBase" id="RU003557"/>
    </source>
</evidence>
<evidence type="ECO:0000313" key="8">
    <source>
        <dbReference type="EMBL" id="QUF06828.1"/>
    </source>
</evidence>
<evidence type="ECO:0000256" key="1">
    <source>
        <dbReference type="ARBA" id="ARBA00010982"/>
    </source>
</evidence>
<dbReference type="Pfam" id="PF00108">
    <property type="entry name" value="Thiolase_N"/>
    <property type="match status" value="1"/>
</dbReference>
<feature type="active site" description="Proton acceptor" evidence="4">
    <location>
        <position position="354"/>
    </location>
</feature>
<name>A0AA45R6L7_9PSEU</name>
<dbReference type="SUPFAM" id="SSF53901">
    <property type="entry name" value="Thiolase-like"/>
    <property type="match status" value="2"/>
</dbReference>
<dbReference type="InterPro" id="IPR020616">
    <property type="entry name" value="Thiolase_N"/>
</dbReference>
<feature type="active site" description="Proton acceptor" evidence="4">
    <location>
        <position position="385"/>
    </location>
</feature>
<dbReference type="InterPro" id="IPR002155">
    <property type="entry name" value="Thiolase"/>
</dbReference>
<gene>
    <name evidence="8" type="ORF">KCV87_12720</name>
</gene>
<dbReference type="EMBL" id="CP073249">
    <property type="protein sequence ID" value="QUF06828.1"/>
    <property type="molecule type" value="Genomic_DNA"/>
</dbReference>
<dbReference type="Gene3D" id="3.40.47.10">
    <property type="match status" value="1"/>
</dbReference>
<dbReference type="GO" id="GO:0010124">
    <property type="term" value="P:phenylacetate catabolic process"/>
    <property type="evidence" value="ECO:0007669"/>
    <property type="project" value="TreeGrafter"/>
</dbReference>
<dbReference type="InterPro" id="IPR050215">
    <property type="entry name" value="Thiolase-like_sf_Thiolase"/>
</dbReference>
<protein>
    <submittedName>
        <fullName evidence="8">Thiolase family protein</fullName>
    </submittedName>
</protein>
<dbReference type="PROSITE" id="PS00737">
    <property type="entry name" value="THIOLASE_2"/>
    <property type="match status" value="1"/>
</dbReference>
<reference evidence="8" key="1">
    <citation type="submission" date="2021-04" db="EMBL/GenBank/DDBJ databases">
        <title>Genomic sequence of Actinosynnema pretiosum subsp. pretiosum ATCC 31280 (C-14919).</title>
        <authorList>
            <person name="Bai L."/>
            <person name="Wang X."/>
            <person name="Xiao Y."/>
        </authorList>
    </citation>
    <scope>NUCLEOTIDE SEQUENCE</scope>
    <source>
        <strain evidence="8">ATCC 31280</strain>
    </source>
</reference>